<dbReference type="PANTHER" id="PTHR10106:SF41">
    <property type="entry name" value="TRANSMEMBRANE ASCORBATE FERRIREDUCTASE 4-RELATED"/>
    <property type="match status" value="1"/>
</dbReference>
<keyword evidence="4" id="KW-0349">Heme</keyword>
<keyword evidence="3" id="KW-0813">Transport</keyword>
<evidence type="ECO:0000256" key="6">
    <source>
        <dbReference type="ARBA" id="ARBA00022723"/>
    </source>
</evidence>
<evidence type="ECO:0000256" key="5">
    <source>
        <dbReference type="ARBA" id="ARBA00022692"/>
    </source>
</evidence>
<evidence type="ECO:0000256" key="8">
    <source>
        <dbReference type="ARBA" id="ARBA00022989"/>
    </source>
</evidence>
<evidence type="ECO:0000259" key="12">
    <source>
        <dbReference type="PROSITE" id="PS50939"/>
    </source>
</evidence>
<evidence type="ECO:0000256" key="4">
    <source>
        <dbReference type="ARBA" id="ARBA00022617"/>
    </source>
</evidence>
<feature type="transmembrane region" description="Helical" evidence="11">
    <location>
        <begin position="165"/>
        <end position="188"/>
    </location>
</feature>
<evidence type="ECO:0000256" key="3">
    <source>
        <dbReference type="ARBA" id="ARBA00022448"/>
    </source>
</evidence>
<reference evidence="13" key="1">
    <citation type="submission" date="2021-03" db="EMBL/GenBank/DDBJ databases">
        <authorList>
            <consortium name="Genoscope - CEA"/>
            <person name="William W."/>
        </authorList>
    </citation>
    <scope>NUCLEOTIDE SEQUENCE</scope>
    <source>
        <strain evidence="13">Doubled-haploid Pahang</strain>
    </source>
</reference>
<dbReference type="GO" id="GO:0016020">
    <property type="term" value="C:membrane"/>
    <property type="evidence" value="ECO:0007669"/>
    <property type="project" value="UniProtKB-SubCell"/>
</dbReference>
<dbReference type="EMBL" id="HG996472">
    <property type="protein sequence ID" value="CAG1833180.1"/>
    <property type="molecule type" value="Genomic_DNA"/>
</dbReference>
<reference evidence="14" key="2">
    <citation type="submission" date="2021-05" db="UniProtKB">
        <authorList>
            <consortium name="EnsemblPlants"/>
        </authorList>
    </citation>
    <scope>IDENTIFICATION</scope>
    <source>
        <strain evidence="14">subsp. malaccensis</strain>
    </source>
</reference>
<dbReference type="InterPro" id="IPR043205">
    <property type="entry name" value="CYB561/CYBRD1-like"/>
</dbReference>
<keyword evidence="6" id="KW-0479">Metal-binding</keyword>
<evidence type="ECO:0000313" key="13">
    <source>
        <dbReference type="EMBL" id="CAG1833180.1"/>
    </source>
</evidence>
<dbReference type="SMART" id="SM00665">
    <property type="entry name" value="B561"/>
    <property type="match status" value="1"/>
</dbReference>
<feature type="transmembrane region" description="Helical" evidence="11">
    <location>
        <begin position="12"/>
        <end position="35"/>
    </location>
</feature>
<evidence type="ECO:0000313" key="14">
    <source>
        <dbReference type="EnsemblPlants" id="Ma08_p30200.1"/>
    </source>
</evidence>
<gene>
    <name evidence="13" type="ORF">GSMUA_91000.1</name>
</gene>
<keyword evidence="10 11" id="KW-0472">Membrane</keyword>
<dbReference type="Pfam" id="PF03188">
    <property type="entry name" value="Cytochrom_B561"/>
    <property type="match status" value="1"/>
</dbReference>
<evidence type="ECO:0000256" key="2">
    <source>
        <dbReference type="ARBA" id="ARBA00004141"/>
    </source>
</evidence>
<feature type="transmembrane region" description="Helical" evidence="11">
    <location>
        <begin position="133"/>
        <end position="153"/>
    </location>
</feature>
<keyword evidence="8 11" id="KW-1133">Transmembrane helix</keyword>
<feature type="transmembrane region" description="Helical" evidence="11">
    <location>
        <begin position="55"/>
        <end position="74"/>
    </location>
</feature>
<dbReference type="InterPro" id="IPR006593">
    <property type="entry name" value="Cyt_b561/ferric_Rdtase_TM"/>
</dbReference>
<dbReference type="Proteomes" id="UP000012960">
    <property type="component" value="Unplaced"/>
</dbReference>
<dbReference type="InParanoid" id="A0A804KCG0"/>
<keyword evidence="7" id="KW-0249">Electron transport</keyword>
<feature type="domain" description="Cytochrome b561" evidence="12">
    <location>
        <begin position="20"/>
        <end position="230"/>
    </location>
</feature>
<evidence type="ECO:0000256" key="7">
    <source>
        <dbReference type="ARBA" id="ARBA00022982"/>
    </source>
</evidence>
<dbReference type="Gramene" id="Ma08_t30200.1">
    <property type="protein sequence ID" value="Ma08_p30200.1"/>
    <property type="gene ID" value="Ma08_g30200"/>
</dbReference>
<keyword evidence="5 11" id="KW-0812">Transmembrane</keyword>
<dbReference type="PANTHER" id="PTHR10106">
    <property type="entry name" value="CYTOCHROME B561-RELATED"/>
    <property type="match status" value="1"/>
</dbReference>
<evidence type="ECO:0000256" key="9">
    <source>
        <dbReference type="ARBA" id="ARBA00023004"/>
    </source>
</evidence>
<dbReference type="OrthoDB" id="907479at2759"/>
<dbReference type="GO" id="GO:0046872">
    <property type="term" value="F:metal ion binding"/>
    <property type="evidence" value="ECO:0007669"/>
    <property type="project" value="UniProtKB-KW"/>
</dbReference>
<dbReference type="GO" id="GO:0016491">
    <property type="term" value="F:oxidoreductase activity"/>
    <property type="evidence" value="ECO:0000318"/>
    <property type="project" value="GO_Central"/>
</dbReference>
<keyword evidence="9" id="KW-0408">Iron</keyword>
<evidence type="ECO:0000256" key="1">
    <source>
        <dbReference type="ARBA" id="ARBA00001970"/>
    </source>
</evidence>
<dbReference type="OMA" id="TPNGIDM"/>
<dbReference type="PROSITE" id="PS50939">
    <property type="entry name" value="CYTOCHROME_B561"/>
    <property type="match status" value="1"/>
</dbReference>
<feature type="transmembrane region" description="Helical" evidence="11">
    <location>
        <begin position="208"/>
        <end position="230"/>
    </location>
</feature>
<evidence type="ECO:0000256" key="10">
    <source>
        <dbReference type="ARBA" id="ARBA00023136"/>
    </source>
</evidence>
<dbReference type="KEGG" id="mus:103995917"/>
<dbReference type="EnsemblPlants" id="Ma08_t30200.1">
    <property type="protein sequence ID" value="Ma08_p30200.1"/>
    <property type="gene ID" value="Ma08_g30200"/>
</dbReference>
<protein>
    <submittedName>
        <fullName evidence="13">(wild Malaysian banana) hypothetical protein</fullName>
    </submittedName>
</protein>
<sequence>MAVSIVLSHISALLVAVLVLLWALAFRTTIFLRFYSSSVDGGATATATAVAPFDHIYFVLHTLLMVIGFILFGGEGILAHRWGVGLGWARGPRKAAHLWLQGAALGFGVAGVWTKFKGNKGVLANFHSLHSWMGLLCLLLFAAQWTMGFLSFWTRGEGRRARTLLLPWHIFIGIFTYSLAVATAESGLMEKMAFLHTKHGIPGSSLEFTLINVLGLTLAIHCGLVVFTLIPAKHKESSTSTMTTRIGYGVSGVQRLSL</sequence>
<comment type="subcellular location">
    <subcellularLocation>
        <location evidence="2">Membrane</location>
        <topology evidence="2">Multi-pass membrane protein</topology>
    </subcellularLocation>
</comment>
<comment type="cofactor">
    <cofactor evidence="1">
        <name>heme b</name>
        <dbReference type="ChEBI" id="CHEBI:60344"/>
    </cofactor>
</comment>
<keyword evidence="15" id="KW-1185">Reference proteome</keyword>
<accession>A0A804KCG0</accession>
<evidence type="ECO:0000313" key="15">
    <source>
        <dbReference type="Proteomes" id="UP000012960"/>
    </source>
</evidence>
<dbReference type="Gene3D" id="1.20.120.1770">
    <property type="match status" value="1"/>
</dbReference>
<name>A0A804KCG0_MUSAM</name>
<feature type="transmembrane region" description="Helical" evidence="11">
    <location>
        <begin position="95"/>
        <end position="113"/>
    </location>
</feature>
<dbReference type="AlphaFoldDB" id="A0A804KCG0"/>
<organism evidence="14 15">
    <name type="scientific">Musa acuminata subsp. malaccensis</name>
    <name type="common">Wild banana</name>
    <name type="synonym">Musa malaccensis</name>
    <dbReference type="NCBI Taxonomy" id="214687"/>
    <lineage>
        <taxon>Eukaryota</taxon>
        <taxon>Viridiplantae</taxon>
        <taxon>Streptophyta</taxon>
        <taxon>Embryophyta</taxon>
        <taxon>Tracheophyta</taxon>
        <taxon>Spermatophyta</taxon>
        <taxon>Magnoliopsida</taxon>
        <taxon>Liliopsida</taxon>
        <taxon>Zingiberales</taxon>
        <taxon>Musaceae</taxon>
        <taxon>Musa</taxon>
    </lineage>
</organism>
<evidence type="ECO:0000256" key="11">
    <source>
        <dbReference type="SAM" id="Phobius"/>
    </source>
</evidence>
<proteinExistence type="predicted"/>